<keyword evidence="6" id="KW-1185">Reference proteome</keyword>
<evidence type="ECO:0000259" key="4">
    <source>
        <dbReference type="Pfam" id="PF02894"/>
    </source>
</evidence>
<dbReference type="PANTHER" id="PTHR43818:SF11">
    <property type="entry name" value="BCDNA.GH03377"/>
    <property type="match status" value="1"/>
</dbReference>
<dbReference type="Gene3D" id="3.40.50.720">
    <property type="entry name" value="NAD(P)-binding Rossmann-like Domain"/>
    <property type="match status" value="1"/>
</dbReference>
<dbReference type="PANTHER" id="PTHR43818">
    <property type="entry name" value="BCDNA.GH03377"/>
    <property type="match status" value="1"/>
</dbReference>
<dbReference type="Pfam" id="PF01408">
    <property type="entry name" value="GFO_IDH_MocA"/>
    <property type="match status" value="1"/>
</dbReference>
<dbReference type="InterPro" id="IPR004104">
    <property type="entry name" value="Gfo/Idh/MocA-like_OxRdtase_C"/>
</dbReference>
<dbReference type="Gene3D" id="3.30.360.10">
    <property type="entry name" value="Dihydrodipicolinate Reductase, domain 2"/>
    <property type="match status" value="1"/>
</dbReference>
<proteinExistence type="inferred from homology"/>
<evidence type="ECO:0000313" key="5">
    <source>
        <dbReference type="EMBL" id="MCV3213040.1"/>
    </source>
</evidence>
<evidence type="ECO:0000256" key="1">
    <source>
        <dbReference type="ARBA" id="ARBA00010928"/>
    </source>
</evidence>
<comment type="similarity">
    <text evidence="1">Belongs to the Gfo/Idh/MocA family.</text>
</comment>
<accession>A0ABT3AVI6</accession>
<dbReference type="SUPFAM" id="SSF55347">
    <property type="entry name" value="Glyceraldehyde-3-phosphate dehydrogenase-like, C-terminal domain"/>
    <property type="match status" value="1"/>
</dbReference>
<evidence type="ECO:0000256" key="2">
    <source>
        <dbReference type="ARBA" id="ARBA00023002"/>
    </source>
</evidence>
<organism evidence="5 6">
    <name type="scientific">Plectonema radiosum NIES-515</name>
    <dbReference type="NCBI Taxonomy" id="2986073"/>
    <lineage>
        <taxon>Bacteria</taxon>
        <taxon>Bacillati</taxon>
        <taxon>Cyanobacteriota</taxon>
        <taxon>Cyanophyceae</taxon>
        <taxon>Oscillatoriophycideae</taxon>
        <taxon>Oscillatoriales</taxon>
        <taxon>Microcoleaceae</taxon>
        <taxon>Plectonema</taxon>
    </lineage>
</organism>
<dbReference type="Pfam" id="PF02894">
    <property type="entry name" value="GFO_IDH_MocA_C"/>
    <property type="match status" value="1"/>
</dbReference>
<dbReference type="Proteomes" id="UP001526143">
    <property type="component" value="Unassembled WGS sequence"/>
</dbReference>
<dbReference type="InterPro" id="IPR036291">
    <property type="entry name" value="NAD(P)-bd_dom_sf"/>
</dbReference>
<comment type="caution">
    <text evidence="5">The sequence shown here is derived from an EMBL/GenBank/DDBJ whole genome shotgun (WGS) entry which is preliminary data.</text>
</comment>
<keyword evidence="2" id="KW-0560">Oxidoreductase</keyword>
<feature type="domain" description="Gfo/Idh/MocA-like oxidoreductase C-terminal" evidence="4">
    <location>
        <begin position="169"/>
        <end position="366"/>
    </location>
</feature>
<gene>
    <name evidence="5" type="ORF">OGM63_05780</name>
</gene>
<protein>
    <submittedName>
        <fullName evidence="5">Gfo/Idh/MocA family oxidoreductase</fullName>
    </submittedName>
</protein>
<name>A0ABT3AVI6_9CYAN</name>
<dbReference type="EMBL" id="JAOWRF010000086">
    <property type="protein sequence ID" value="MCV3213040.1"/>
    <property type="molecule type" value="Genomic_DNA"/>
</dbReference>
<evidence type="ECO:0000259" key="3">
    <source>
        <dbReference type="Pfam" id="PF01408"/>
    </source>
</evidence>
<dbReference type="RefSeq" id="WP_263744547.1">
    <property type="nucleotide sequence ID" value="NZ_JAOWRF010000086.1"/>
</dbReference>
<dbReference type="SUPFAM" id="SSF51735">
    <property type="entry name" value="NAD(P)-binding Rossmann-fold domains"/>
    <property type="match status" value="1"/>
</dbReference>
<evidence type="ECO:0000313" key="6">
    <source>
        <dbReference type="Proteomes" id="UP001526143"/>
    </source>
</evidence>
<sequence length="380" mass="41887">MASGWQINQGVVGVAVVGTGFGQKVHIPGFQAHPRTQVVAVYNQDLEKAKAIAQTHRIPHACDTIADIVALNEVQAVSISTPPFMHYEMAKTVLQAGKHLLLEKPTTLNAAEAKELYHLANQKGVIATVDFEFRFVPGWQLLSELISQDYVGVKRLIRIDWLGASRADASRPWNWYSRQDQGGGALGSLGSHAFDYIYWLFGAVRRLNAHLSTAIATRVDPATGESKLVDSDDTCMLMLELADGTPCQLSISAVVHAPRPHWVEVYGDKGTLVLGSENQKDYIHGFRVKGSQVGLPLTEIEIPNHLTFTKNYGDGRISAFIRVIEQWVQGIDRGEAIAPSLREGAYSQLLMDLAHQSNLRKTWVDVPDLEAFLSNTPFPI</sequence>
<dbReference type="InterPro" id="IPR000683">
    <property type="entry name" value="Gfo/Idh/MocA-like_OxRdtase_N"/>
</dbReference>
<dbReference type="InterPro" id="IPR050463">
    <property type="entry name" value="Gfo/Idh/MocA_oxidrdct_glycsds"/>
</dbReference>
<reference evidence="5 6" key="1">
    <citation type="submission" date="2022-10" db="EMBL/GenBank/DDBJ databases">
        <title>Identification of biosynthetic pathway for the production of the potent trypsin inhibitor radiosumin.</title>
        <authorList>
            <person name="Fewer D.P."/>
            <person name="Delbaje E."/>
            <person name="Ouyang X."/>
            <person name="Agostino P.D."/>
            <person name="Wahlsten M."/>
            <person name="Jokela J."/>
            <person name="Permi P."/>
            <person name="Haapaniemi E."/>
            <person name="Koistinen H."/>
        </authorList>
    </citation>
    <scope>NUCLEOTIDE SEQUENCE [LARGE SCALE GENOMIC DNA]</scope>
    <source>
        <strain evidence="5 6">NIES-515</strain>
    </source>
</reference>
<feature type="domain" description="Gfo/Idh/MocA-like oxidoreductase N-terminal" evidence="3">
    <location>
        <begin position="13"/>
        <end position="131"/>
    </location>
</feature>